<gene>
    <name evidence="1" type="ORF">DH2020_020330</name>
</gene>
<comment type="caution">
    <text evidence="1">The sequence shown here is derived from an EMBL/GenBank/DDBJ whole genome shotgun (WGS) entry which is preliminary data.</text>
</comment>
<evidence type="ECO:0000313" key="1">
    <source>
        <dbReference type="EMBL" id="KAK6146461.1"/>
    </source>
</evidence>
<dbReference type="PANTHER" id="PTHR35297:SF2">
    <property type="entry name" value="PROTEIN, PUTATIVE-RELATED"/>
    <property type="match status" value="1"/>
</dbReference>
<dbReference type="PANTHER" id="PTHR35297">
    <property type="entry name" value="PROTEIN, PUTATIVE-RELATED"/>
    <property type="match status" value="1"/>
</dbReference>
<accession>A0ABR0WIP5</accession>
<evidence type="ECO:0000313" key="2">
    <source>
        <dbReference type="Proteomes" id="UP001318860"/>
    </source>
</evidence>
<reference evidence="1 2" key="1">
    <citation type="journal article" date="2021" name="Comput. Struct. Biotechnol. J.">
        <title>De novo genome assembly of the potent medicinal plant Rehmannia glutinosa using nanopore technology.</title>
        <authorList>
            <person name="Ma L."/>
            <person name="Dong C."/>
            <person name="Song C."/>
            <person name="Wang X."/>
            <person name="Zheng X."/>
            <person name="Niu Y."/>
            <person name="Chen S."/>
            <person name="Feng W."/>
        </authorList>
    </citation>
    <scope>NUCLEOTIDE SEQUENCE [LARGE SCALE GENOMIC DNA]</scope>
    <source>
        <strain evidence="1">DH-2019</strain>
    </source>
</reference>
<organism evidence="1 2">
    <name type="scientific">Rehmannia glutinosa</name>
    <name type="common">Chinese foxglove</name>
    <dbReference type="NCBI Taxonomy" id="99300"/>
    <lineage>
        <taxon>Eukaryota</taxon>
        <taxon>Viridiplantae</taxon>
        <taxon>Streptophyta</taxon>
        <taxon>Embryophyta</taxon>
        <taxon>Tracheophyta</taxon>
        <taxon>Spermatophyta</taxon>
        <taxon>Magnoliopsida</taxon>
        <taxon>eudicotyledons</taxon>
        <taxon>Gunneridae</taxon>
        <taxon>Pentapetalae</taxon>
        <taxon>asterids</taxon>
        <taxon>lamiids</taxon>
        <taxon>Lamiales</taxon>
        <taxon>Orobanchaceae</taxon>
        <taxon>Rehmannieae</taxon>
        <taxon>Rehmannia</taxon>
    </lineage>
</organism>
<keyword evidence="2" id="KW-1185">Reference proteome</keyword>
<proteinExistence type="predicted"/>
<protein>
    <submittedName>
        <fullName evidence="1">Uncharacterized protein</fullName>
    </submittedName>
</protein>
<dbReference type="EMBL" id="JABTTQ020000011">
    <property type="protein sequence ID" value="KAK6146461.1"/>
    <property type="molecule type" value="Genomic_DNA"/>
</dbReference>
<name>A0ABR0WIP5_REHGL</name>
<dbReference type="Proteomes" id="UP001318860">
    <property type="component" value="Unassembled WGS sequence"/>
</dbReference>
<sequence>MQRQSLGSPSSKLVKDELLIISETQKQFPSQSSSSSSSSALTGLLYGEECKEKEEELKKLMRPKPKTAMPETYIHLIPMLTLLCFLILYLSSHDPSQNDLAQFNVPKTFSDPAEDNNISELQRIVEIKKGDMLAIRSLKNLEQEAVTAKQRRLHRKIALI</sequence>